<accession>A0A6C0AYA4</accession>
<protein>
    <recommendedName>
        <fullName evidence="2">DNA primase/polymerase bifunctional N-terminal domain-containing protein</fullName>
    </recommendedName>
</protein>
<dbReference type="SUPFAM" id="SSF56747">
    <property type="entry name" value="Prim-pol domain"/>
    <property type="match status" value="1"/>
</dbReference>
<name>A0A6C0AYA4_9ZZZZ</name>
<sequence>MFQVYLEPKRKPVDSLTPAERKTKKYQIIKKYIDQGFCIFSFPYIRTYIDQKTGLEKKSPAFNVRWHSINKTNNLQNLNFNDRGFAFVSGKLSGVTVIDFDDRVEYRKALKQFPELKGYRTIKTKNGAHIYCKYDPTIQTRTDALINFRKVDIRNDLALAFCPPCEYTLLNGKKIVYTDLGGRIGVFPRGLKADLKQFHEPPSSQFNIFLK</sequence>
<dbReference type="AlphaFoldDB" id="A0A6C0AYA4"/>
<organism evidence="1">
    <name type="scientific">viral metagenome</name>
    <dbReference type="NCBI Taxonomy" id="1070528"/>
    <lineage>
        <taxon>unclassified sequences</taxon>
        <taxon>metagenomes</taxon>
        <taxon>organismal metagenomes</taxon>
    </lineage>
</organism>
<evidence type="ECO:0000313" key="1">
    <source>
        <dbReference type="EMBL" id="QHS84965.1"/>
    </source>
</evidence>
<evidence type="ECO:0008006" key="2">
    <source>
        <dbReference type="Google" id="ProtNLM"/>
    </source>
</evidence>
<proteinExistence type="predicted"/>
<reference evidence="1" key="1">
    <citation type="journal article" date="2020" name="Nature">
        <title>Giant virus diversity and host interactions through global metagenomics.</title>
        <authorList>
            <person name="Schulz F."/>
            <person name="Roux S."/>
            <person name="Paez-Espino D."/>
            <person name="Jungbluth S."/>
            <person name="Walsh D.A."/>
            <person name="Denef V.J."/>
            <person name="McMahon K.D."/>
            <person name="Konstantinidis K.T."/>
            <person name="Eloe-Fadrosh E.A."/>
            <person name="Kyrpides N.C."/>
            <person name="Woyke T."/>
        </authorList>
    </citation>
    <scope>NUCLEOTIDE SEQUENCE</scope>
    <source>
        <strain evidence="1">GVMAG-M-3300009182-67</strain>
    </source>
</reference>
<dbReference type="EMBL" id="MN739039">
    <property type="protein sequence ID" value="QHS84965.1"/>
    <property type="molecule type" value="Genomic_DNA"/>
</dbReference>